<dbReference type="AlphaFoldDB" id="A0A6I6DDI6"/>
<reference evidence="2" key="1">
    <citation type="journal article" date="2019" name="Microbiology">
        <title>Complete Genome Sequence of an Uncultured Bacterium of the Candidate Phylum Bipolaricaulota.</title>
        <authorList>
            <person name="Kadnikov V.V."/>
            <person name="Mardanov A.V."/>
            <person name="Beletsky A.V."/>
            <person name="Frank Y.A."/>
            <person name="Karnachuk O.V."/>
            <person name="Ravin N.V."/>
        </authorList>
    </citation>
    <scope>NUCLEOTIDE SEQUENCE [LARGE SCALE GENOMIC DNA]</scope>
</reference>
<dbReference type="OrthoDB" id="4380123at2"/>
<accession>A0A6I6DDI6</accession>
<dbReference type="EMBL" id="CP046457">
    <property type="protein sequence ID" value="QGT99336.1"/>
    <property type="molecule type" value="Genomic_DNA"/>
</dbReference>
<dbReference type="Pfam" id="PF05742">
    <property type="entry name" value="TANGO2"/>
    <property type="match status" value="1"/>
</dbReference>
<protein>
    <submittedName>
        <fullName evidence="1">Putative NRDE family protein</fullName>
    </submittedName>
</protein>
<dbReference type="KEGG" id="salq:SYNTR_0743"/>
<keyword evidence="2" id="KW-1185">Reference proteome</keyword>
<name>A0A6I6DDI6_9FIRM</name>
<gene>
    <name evidence="1" type="ORF">SYNTR_0743</name>
</gene>
<dbReference type="PANTHER" id="PTHR17985">
    <property type="entry name" value="SER/THR-RICH PROTEIN T10 IN DGCR REGION"/>
    <property type="match status" value="1"/>
</dbReference>
<evidence type="ECO:0000313" key="1">
    <source>
        <dbReference type="EMBL" id="QGT99336.1"/>
    </source>
</evidence>
<evidence type="ECO:0000313" key="2">
    <source>
        <dbReference type="Proteomes" id="UP000426444"/>
    </source>
</evidence>
<dbReference type="PANTHER" id="PTHR17985:SF8">
    <property type="entry name" value="TRANSPORT AND GOLGI ORGANIZATION PROTEIN 2 HOMOLOG"/>
    <property type="match status" value="1"/>
</dbReference>
<organism evidence="1 2">
    <name type="scientific">Candidatus Syntrophocurvum alkaliphilum</name>
    <dbReference type="NCBI Taxonomy" id="2293317"/>
    <lineage>
        <taxon>Bacteria</taxon>
        <taxon>Bacillati</taxon>
        <taxon>Bacillota</taxon>
        <taxon>Clostridia</taxon>
        <taxon>Eubacteriales</taxon>
        <taxon>Syntrophomonadaceae</taxon>
        <taxon>Candidatus Syntrophocurvum</taxon>
    </lineage>
</organism>
<dbReference type="Proteomes" id="UP000426444">
    <property type="component" value="Chromosome"/>
</dbReference>
<dbReference type="InterPro" id="IPR008551">
    <property type="entry name" value="TANGO2"/>
</dbReference>
<dbReference type="RefSeq" id="WP_156203244.1">
    <property type="nucleotide sequence ID" value="NZ_CP046457.1"/>
</dbReference>
<proteinExistence type="predicted"/>
<sequence>MCLIFIAYDVHPKYPLVVATNRDEFYKRPDLPAGFWPDNKDLLAGKDLQQGGTWLGITTSGRFATLTNYRDSASHNPSAPSRGHLVENYLNDSIDPVQYLNNIQDKGVEYNGFNLLVGNHKCLYYYSNREKVIHKIEKGIHGLSNSLLNVPWPKVTKGLNSIADCLQQEDVDVGHLFAIMKDKEQFADEFLPQTGLSLEMERMLSPAFIVSPEYGTKSTTVLLVDRNDQVRFWERSFRPGESEPWNNEYFEFKII</sequence>